<name>A0A9W7CYT6_9STRA</name>
<evidence type="ECO:0000256" key="1">
    <source>
        <dbReference type="SAM" id="MobiDB-lite"/>
    </source>
</evidence>
<sequence length="313" mass="35237">MLKKNGMPMTSVLRKGLEWWSVLAFQNELTGIPMDLFDQTTGFDDAWLVTADEGHISITSMKLLERLVIGHRDQSQRERASAQALAEVTNTWGPSLTKVGAWRHVIIHGERWVTDMIDKMNSKSSEGQDALRLCALSQARYRLHFTTQTLGRSLEQTQKCDVHEGPNYRNVQQIPSTSDFWKRSENNTSKVQSRRAHSEATTEISSSGNRSATTSDSRCGSTNCPGQNWQGWLDCLRPCALLKDTTRQGRTTSSRHLTAKWQRWHSHTGQFETPSSITVIRSLSSSLRASNAPRAMWTGSSQLLHQCCSRCTP</sequence>
<evidence type="ECO:0000313" key="3">
    <source>
        <dbReference type="Proteomes" id="UP001165121"/>
    </source>
</evidence>
<organism evidence="2 3">
    <name type="scientific">Phytophthora fragariaefolia</name>
    <dbReference type="NCBI Taxonomy" id="1490495"/>
    <lineage>
        <taxon>Eukaryota</taxon>
        <taxon>Sar</taxon>
        <taxon>Stramenopiles</taxon>
        <taxon>Oomycota</taxon>
        <taxon>Peronosporomycetes</taxon>
        <taxon>Peronosporales</taxon>
        <taxon>Peronosporaceae</taxon>
        <taxon>Phytophthora</taxon>
    </lineage>
</organism>
<gene>
    <name evidence="2" type="ORF">Pfra01_001506700</name>
</gene>
<comment type="caution">
    <text evidence="2">The sequence shown here is derived from an EMBL/GenBank/DDBJ whole genome shotgun (WGS) entry which is preliminary data.</text>
</comment>
<reference evidence="2" key="1">
    <citation type="submission" date="2023-04" db="EMBL/GenBank/DDBJ databases">
        <title>Phytophthora fragariaefolia NBRC 109709.</title>
        <authorList>
            <person name="Ichikawa N."/>
            <person name="Sato H."/>
            <person name="Tonouchi N."/>
        </authorList>
    </citation>
    <scope>NUCLEOTIDE SEQUENCE</scope>
    <source>
        <strain evidence="2">NBRC 109709</strain>
    </source>
</reference>
<accession>A0A9W7CYT6</accession>
<evidence type="ECO:0000313" key="2">
    <source>
        <dbReference type="EMBL" id="GMF43913.1"/>
    </source>
</evidence>
<feature type="compositionally biased region" description="Polar residues" evidence="1">
    <location>
        <begin position="169"/>
        <end position="179"/>
    </location>
</feature>
<feature type="region of interest" description="Disordered" evidence="1">
    <location>
        <begin position="164"/>
        <end position="218"/>
    </location>
</feature>
<keyword evidence="3" id="KW-1185">Reference proteome</keyword>
<feature type="compositionally biased region" description="Polar residues" evidence="1">
    <location>
        <begin position="199"/>
        <end position="218"/>
    </location>
</feature>
<protein>
    <submittedName>
        <fullName evidence="2">Unnamed protein product</fullName>
    </submittedName>
</protein>
<proteinExistence type="predicted"/>
<dbReference type="Proteomes" id="UP001165121">
    <property type="component" value="Unassembled WGS sequence"/>
</dbReference>
<dbReference type="EMBL" id="BSXT01001604">
    <property type="protein sequence ID" value="GMF43913.1"/>
    <property type="molecule type" value="Genomic_DNA"/>
</dbReference>
<dbReference type="AlphaFoldDB" id="A0A9W7CYT6"/>